<keyword evidence="3" id="KW-1185">Reference proteome</keyword>
<evidence type="ECO:0000256" key="1">
    <source>
        <dbReference type="SAM" id="MobiDB-lite"/>
    </source>
</evidence>
<sequence length="108" mass="11439">MHLVTRVLAWAGVVLFGSPAPSPEPGQTAPRTGLETSSSNLGLPVLPVHDPSPGAWSTTLSGPHRRKAHPSWLPTCADDSVTSALVRAYVPPPEECTRALAVLEREAR</sequence>
<comment type="caution">
    <text evidence="2">The sequence shown here is derived from an EMBL/GenBank/DDBJ whole genome shotgun (WGS) entry which is preliminary data.</text>
</comment>
<accession>A0ABP6DHK6</accession>
<name>A0ABP6DHK6_9ACTN</name>
<evidence type="ECO:0000313" key="3">
    <source>
        <dbReference type="Proteomes" id="UP001500151"/>
    </source>
</evidence>
<feature type="region of interest" description="Disordered" evidence="1">
    <location>
        <begin position="18"/>
        <end position="69"/>
    </location>
</feature>
<organism evidence="2 3">
    <name type="scientific">Streptomyces vastus</name>
    <dbReference type="NCBI Taxonomy" id="285451"/>
    <lineage>
        <taxon>Bacteria</taxon>
        <taxon>Bacillati</taxon>
        <taxon>Actinomycetota</taxon>
        <taxon>Actinomycetes</taxon>
        <taxon>Kitasatosporales</taxon>
        <taxon>Streptomycetaceae</taxon>
        <taxon>Streptomyces</taxon>
    </lineage>
</organism>
<dbReference type="Proteomes" id="UP001500151">
    <property type="component" value="Unassembled WGS sequence"/>
</dbReference>
<gene>
    <name evidence="2" type="ORF">GCM10010307_50320</name>
</gene>
<evidence type="ECO:0008006" key="4">
    <source>
        <dbReference type="Google" id="ProtNLM"/>
    </source>
</evidence>
<proteinExistence type="predicted"/>
<reference evidence="3" key="1">
    <citation type="journal article" date="2019" name="Int. J. Syst. Evol. Microbiol.">
        <title>The Global Catalogue of Microorganisms (GCM) 10K type strain sequencing project: providing services to taxonomists for standard genome sequencing and annotation.</title>
        <authorList>
            <consortium name="The Broad Institute Genomics Platform"/>
            <consortium name="The Broad Institute Genome Sequencing Center for Infectious Disease"/>
            <person name="Wu L."/>
            <person name="Ma J."/>
        </authorList>
    </citation>
    <scope>NUCLEOTIDE SEQUENCE [LARGE SCALE GENOMIC DNA]</scope>
    <source>
        <strain evidence="3">JCM 4524</strain>
    </source>
</reference>
<dbReference type="EMBL" id="BAAASJ010000060">
    <property type="protein sequence ID" value="GAA2645527.1"/>
    <property type="molecule type" value="Genomic_DNA"/>
</dbReference>
<evidence type="ECO:0000313" key="2">
    <source>
        <dbReference type="EMBL" id="GAA2645527.1"/>
    </source>
</evidence>
<protein>
    <recommendedName>
        <fullName evidence="4">Secreted protein</fullName>
    </recommendedName>
</protein>